<feature type="domain" description="DJ-1/PfpI" evidence="1">
    <location>
        <begin position="3"/>
        <end position="165"/>
    </location>
</feature>
<dbReference type="Pfam" id="PF01965">
    <property type="entry name" value="DJ-1_PfpI"/>
    <property type="match status" value="1"/>
</dbReference>
<evidence type="ECO:0000259" key="1">
    <source>
        <dbReference type="Pfam" id="PF01965"/>
    </source>
</evidence>
<dbReference type="EMBL" id="LSZQ01000030">
    <property type="protein sequence ID" value="KXU36555.1"/>
    <property type="molecule type" value="Genomic_DNA"/>
</dbReference>
<dbReference type="GO" id="GO:0005737">
    <property type="term" value="C:cytoplasm"/>
    <property type="evidence" value="ECO:0007669"/>
    <property type="project" value="TreeGrafter"/>
</dbReference>
<organism evidence="2 3">
    <name type="scientific">Cephaloticoccus primus</name>
    <dbReference type="NCBI Taxonomy" id="1548207"/>
    <lineage>
        <taxon>Bacteria</taxon>
        <taxon>Pseudomonadati</taxon>
        <taxon>Verrucomicrobiota</taxon>
        <taxon>Opitutia</taxon>
        <taxon>Opitutales</taxon>
        <taxon>Opitutaceae</taxon>
        <taxon>Cephaloticoccus</taxon>
    </lineage>
</organism>
<name>A0A139SPL9_9BACT</name>
<dbReference type="CDD" id="cd03135">
    <property type="entry name" value="GATase1_DJ-1"/>
    <property type="match status" value="1"/>
</dbReference>
<dbReference type="NCBIfam" id="TIGR01383">
    <property type="entry name" value="not_thiJ"/>
    <property type="match status" value="1"/>
</dbReference>
<dbReference type="InterPro" id="IPR002818">
    <property type="entry name" value="DJ-1/PfpI"/>
</dbReference>
<dbReference type="InterPro" id="IPR029062">
    <property type="entry name" value="Class_I_gatase-like"/>
</dbReference>
<evidence type="ECO:0000313" key="3">
    <source>
        <dbReference type="Proteomes" id="UP000070058"/>
    </source>
</evidence>
<dbReference type="OrthoDB" id="9800516at2"/>
<gene>
    <name evidence="2" type="ORF">AXK11_04185</name>
</gene>
<dbReference type="AlphaFoldDB" id="A0A139SPL9"/>
<reference evidence="3" key="1">
    <citation type="submission" date="2016-02" db="EMBL/GenBank/DDBJ databases">
        <authorList>
            <person name="Sanders J.G."/>
            <person name="Lin J.Y."/>
            <person name="Wertz J.T."/>
            <person name="Russell J.A."/>
            <person name="Moreau C.S."/>
            <person name="Powell S."/>
        </authorList>
    </citation>
    <scope>NUCLEOTIDE SEQUENCE [LARGE SCALE GENOMIC DNA]</scope>
    <source>
        <strain evidence="3">CAG34</strain>
    </source>
</reference>
<dbReference type="PANTHER" id="PTHR48094">
    <property type="entry name" value="PROTEIN/NUCLEIC ACID DEGLYCASE DJ-1-RELATED"/>
    <property type="match status" value="1"/>
</dbReference>
<accession>A0A139SPL9</accession>
<dbReference type="InterPro" id="IPR006287">
    <property type="entry name" value="DJ-1"/>
</dbReference>
<dbReference type="Gene3D" id="3.40.50.880">
    <property type="match status" value="1"/>
</dbReference>
<dbReference type="RefSeq" id="WP_068629539.1">
    <property type="nucleotide sequence ID" value="NZ_LSZQ01000030.1"/>
</dbReference>
<sequence length="188" mass="19515">MPKVLAILVDGFEEIEAVTPIDLLRRAGVEVTIATLGDTRTVTGRCGIALQGECSLGDALSREPGGYDCLLLPGGPGVKTLRESTEVIKTVNQQHAAGRLVAAICAAPLVLLEAGILEGRRYTAHGSVVEELPNTLPDEAVVVDGNLVTSRGAGTALQFGLTLAELIVGTDGAQRIAGEIHQMPDKGN</sequence>
<dbReference type="SUPFAM" id="SSF52317">
    <property type="entry name" value="Class I glutamine amidotransferase-like"/>
    <property type="match status" value="1"/>
</dbReference>
<dbReference type="InterPro" id="IPR050325">
    <property type="entry name" value="Prot/Nucl_acid_deglycase"/>
</dbReference>
<protein>
    <recommendedName>
        <fullName evidence="1">DJ-1/PfpI domain-containing protein</fullName>
    </recommendedName>
</protein>
<dbReference type="STRING" id="1548207.AXK11_04185"/>
<proteinExistence type="predicted"/>
<evidence type="ECO:0000313" key="2">
    <source>
        <dbReference type="EMBL" id="KXU36555.1"/>
    </source>
</evidence>
<comment type="caution">
    <text evidence="2">The sequence shown here is derived from an EMBL/GenBank/DDBJ whole genome shotgun (WGS) entry which is preliminary data.</text>
</comment>
<dbReference type="PANTHER" id="PTHR48094:SF12">
    <property type="entry name" value="PARKINSON DISEASE PROTEIN 7 HOMOLOG"/>
    <property type="match status" value="1"/>
</dbReference>
<keyword evidence="3" id="KW-1185">Reference proteome</keyword>
<dbReference type="Proteomes" id="UP000070058">
    <property type="component" value="Unassembled WGS sequence"/>
</dbReference>